<dbReference type="Pfam" id="PF00583">
    <property type="entry name" value="Acetyltransf_1"/>
    <property type="match status" value="1"/>
</dbReference>
<dbReference type="EMBL" id="BNAY01000015">
    <property type="protein sequence ID" value="GHH37226.1"/>
    <property type="molecule type" value="Genomic_DNA"/>
</dbReference>
<evidence type="ECO:0000259" key="1">
    <source>
        <dbReference type="PROSITE" id="PS51186"/>
    </source>
</evidence>
<keyword evidence="3" id="KW-1185">Reference proteome</keyword>
<feature type="domain" description="N-acetyltransferase" evidence="1">
    <location>
        <begin position="17"/>
        <end position="168"/>
    </location>
</feature>
<organism evidence="2 3">
    <name type="scientific">Amycolatopsis oliviviridis</name>
    <dbReference type="NCBI Taxonomy" id="1471590"/>
    <lineage>
        <taxon>Bacteria</taxon>
        <taxon>Bacillati</taxon>
        <taxon>Actinomycetota</taxon>
        <taxon>Actinomycetes</taxon>
        <taxon>Pseudonocardiales</taxon>
        <taxon>Pseudonocardiaceae</taxon>
        <taxon>Amycolatopsis</taxon>
    </lineage>
</organism>
<dbReference type="CDD" id="cd04301">
    <property type="entry name" value="NAT_SF"/>
    <property type="match status" value="1"/>
</dbReference>
<sequence length="175" mass="18914">MDRELGNPGAVMAAPPPPLRLGPVDAGEMLTLQRAAYVPEARAHENIDLPPLLETFEQTKAALGDPACFAWGVRESGRLVASVRIVVDGGAGLVGRLIVAPDRQGHGLGSSLLLAAEAAMPSSVTVFRLFTGERSAGPLRMYRKLGYVETHRTREEHYELVHFEKPRVRTGGPVR</sequence>
<dbReference type="PROSITE" id="PS51186">
    <property type="entry name" value="GNAT"/>
    <property type="match status" value="1"/>
</dbReference>
<dbReference type="Proteomes" id="UP000635387">
    <property type="component" value="Unassembled WGS sequence"/>
</dbReference>
<dbReference type="InterPro" id="IPR000182">
    <property type="entry name" value="GNAT_dom"/>
</dbReference>
<comment type="caution">
    <text evidence="2">The sequence shown here is derived from an EMBL/GenBank/DDBJ whole genome shotgun (WGS) entry which is preliminary data.</text>
</comment>
<protein>
    <submittedName>
        <fullName evidence="2">GCN5 family acetyltransferase</fullName>
    </submittedName>
</protein>
<name>A0ABQ3MAV5_9PSEU</name>
<dbReference type="InterPro" id="IPR016181">
    <property type="entry name" value="Acyl_CoA_acyltransferase"/>
</dbReference>
<evidence type="ECO:0000313" key="2">
    <source>
        <dbReference type="EMBL" id="GHH37226.1"/>
    </source>
</evidence>
<accession>A0ABQ3MAV5</accession>
<gene>
    <name evidence="2" type="ORF">GCM10017790_81280</name>
</gene>
<dbReference type="SUPFAM" id="SSF55729">
    <property type="entry name" value="Acyl-CoA N-acyltransferases (Nat)"/>
    <property type="match status" value="1"/>
</dbReference>
<proteinExistence type="predicted"/>
<evidence type="ECO:0000313" key="3">
    <source>
        <dbReference type="Proteomes" id="UP000635387"/>
    </source>
</evidence>
<reference evidence="3" key="1">
    <citation type="journal article" date="2019" name="Int. J. Syst. Evol. Microbiol.">
        <title>The Global Catalogue of Microorganisms (GCM) 10K type strain sequencing project: providing services to taxonomists for standard genome sequencing and annotation.</title>
        <authorList>
            <consortium name="The Broad Institute Genomics Platform"/>
            <consortium name="The Broad Institute Genome Sequencing Center for Infectious Disease"/>
            <person name="Wu L."/>
            <person name="Ma J."/>
        </authorList>
    </citation>
    <scope>NUCLEOTIDE SEQUENCE [LARGE SCALE GENOMIC DNA]</scope>
    <source>
        <strain evidence="3">CGMCC 4.7683</strain>
    </source>
</reference>
<dbReference type="Gene3D" id="3.40.630.30">
    <property type="match status" value="1"/>
</dbReference>